<keyword evidence="2 4" id="KW-0808">Transferase</keyword>
<evidence type="ECO:0000256" key="2">
    <source>
        <dbReference type="ARBA" id="ARBA00022679"/>
    </source>
</evidence>
<evidence type="ECO:0000313" key="4">
    <source>
        <dbReference type="EMBL" id="RBP49933.1"/>
    </source>
</evidence>
<dbReference type="EMBL" id="QNRT01000003">
    <property type="protein sequence ID" value="RBP49933.1"/>
    <property type="molecule type" value="Genomic_DNA"/>
</dbReference>
<dbReference type="InterPro" id="IPR000863">
    <property type="entry name" value="Sulfotransferase_dom"/>
</dbReference>
<protein>
    <submittedName>
        <fullName evidence="4">Sulfotransferase domain-containing protein</fullName>
    </submittedName>
</protein>
<evidence type="ECO:0000256" key="1">
    <source>
        <dbReference type="ARBA" id="ARBA00005771"/>
    </source>
</evidence>
<evidence type="ECO:0000259" key="3">
    <source>
        <dbReference type="Pfam" id="PF00685"/>
    </source>
</evidence>
<dbReference type="InParanoid" id="A0A395JJ99"/>
<dbReference type="OrthoDB" id="9804504at2"/>
<comment type="caution">
    <text evidence="4">The sequence shown here is derived from an EMBL/GenBank/DDBJ whole genome shotgun (WGS) entry which is preliminary data.</text>
</comment>
<accession>A0A395JJ99</accession>
<keyword evidence="5" id="KW-1185">Reference proteome</keyword>
<feature type="domain" description="Sulfotransferase" evidence="3">
    <location>
        <begin position="14"/>
        <end position="285"/>
    </location>
</feature>
<dbReference type="Proteomes" id="UP000253083">
    <property type="component" value="Unassembled WGS sequence"/>
</dbReference>
<comment type="similarity">
    <text evidence="1">Belongs to the sulfotransferase 1 family.</text>
</comment>
<organism evidence="4 5">
    <name type="scientific">Arenicella xantha</name>
    <dbReference type="NCBI Taxonomy" id="644221"/>
    <lineage>
        <taxon>Bacteria</taxon>
        <taxon>Pseudomonadati</taxon>
        <taxon>Pseudomonadota</taxon>
        <taxon>Gammaproteobacteria</taxon>
        <taxon>Arenicellales</taxon>
        <taxon>Arenicellaceae</taxon>
        <taxon>Arenicella</taxon>
    </lineage>
</organism>
<name>A0A395JJ99_9GAMM</name>
<dbReference type="SUPFAM" id="SSF52540">
    <property type="entry name" value="P-loop containing nucleoside triphosphate hydrolases"/>
    <property type="match status" value="1"/>
</dbReference>
<gene>
    <name evidence="4" type="ORF">DFR28_103365</name>
</gene>
<proteinExistence type="inferred from homology"/>
<dbReference type="PANTHER" id="PTHR11783">
    <property type="entry name" value="SULFOTRANSFERASE SULT"/>
    <property type="match status" value="1"/>
</dbReference>
<dbReference type="AlphaFoldDB" id="A0A395JJ99"/>
<dbReference type="InterPro" id="IPR027417">
    <property type="entry name" value="P-loop_NTPase"/>
</dbReference>
<reference evidence="4 5" key="1">
    <citation type="submission" date="2018-06" db="EMBL/GenBank/DDBJ databases">
        <title>Genomic Encyclopedia of Type Strains, Phase IV (KMG-IV): sequencing the most valuable type-strain genomes for metagenomic binning, comparative biology and taxonomic classification.</title>
        <authorList>
            <person name="Goeker M."/>
        </authorList>
    </citation>
    <scope>NUCLEOTIDE SEQUENCE [LARGE SCALE GENOMIC DNA]</scope>
    <source>
        <strain evidence="4 5">DSM 24032</strain>
    </source>
</reference>
<dbReference type="Pfam" id="PF00685">
    <property type="entry name" value="Sulfotransfer_1"/>
    <property type="match status" value="1"/>
</dbReference>
<evidence type="ECO:0000313" key="5">
    <source>
        <dbReference type="Proteomes" id="UP000253083"/>
    </source>
</evidence>
<dbReference type="RefSeq" id="WP_113954917.1">
    <property type="nucleotide sequence ID" value="NZ_QNRT01000003.1"/>
</dbReference>
<sequence>MSSGNVKNGSHDFFWLASYPKSGNTWFRIFLTSLFNGENTPLDINSLGHGQVPNLRRILDELNGFDSVDLSFDELNCIRTEGLRWLSQTNQSNVYYKTHAAYTYNQNNRPVLGGRCDGIAGALYFIRNPLDVCISYAHHAGVSVDKSIEVLANGELKSQSLHGNIHIPEDVLCWSQNVKSWLSTEDLAVTVIRYEDMLVEPMTTFSKACEFLNIDTDSKQIQRALVSCSFENLQKQEQVSAFVEKPARSPNFFRKGIAGDWQNTLNTEQIDKIVDRHGSMMKQFGYLTEHGVPKVS</sequence>
<dbReference type="Gene3D" id="3.40.50.300">
    <property type="entry name" value="P-loop containing nucleotide triphosphate hydrolases"/>
    <property type="match status" value="1"/>
</dbReference>
<dbReference type="GO" id="GO:0008146">
    <property type="term" value="F:sulfotransferase activity"/>
    <property type="evidence" value="ECO:0007669"/>
    <property type="project" value="InterPro"/>
</dbReference>